<dbReference type="InterPro" id="IPR001638">
    <property type="entry name" value="Solute-binding_3/MltF_N"/>
</dbReference>
<dbReference type="PROSITE" id="PS01039">
    <property type="entry name" value="SBP_BACTERIAL_3"/>
    <property type="match status" value="1"/>
</dbReference>
<evidence type="ECO:0000256" key="3">
    <source>
        <dbReference type="ARBA" id="ARBA00022729"/>
    </source>
</evidence>
<name>A0ABP9X9Y5_9DEIO</name>
<gene>
    <name evidence="7" type="primary">fliY_1</name>
    <name evidence="7" type="ORF">Dalu01_00583</name>
</gene>
<feature type="domain" description="Solute-binding protein family 3/N-terminal" evidence="6">
    <location>
        <begin position="33"/>
        <end position="251"/>
    </location>
</feature>
<reference evidence="7 8" key="1">
    <citation type="submission" date="2024-02" db="EMBL/GenBank/DDBJ databases">
        <title>Deinococcus aluminii NBRC 112889.</title>
        <authorList>
            <person name="Ichikawa N."/>
            <person name="Katano-Makiyama Y."/>
            <person name="Hidaka K."/>
        </authorList>
    </citation>
    <scope>NUCLEOTIDE SEQUENCE [LARGE SCALE GENOMIC DNA]</scope>
    <source>
        <strain evidence="7 8">NBRC 112889</strain>
    </source>
</reference>
<evidence type="ECO:0000256" key="1">
    <source>
        <dbReference type="ARBA" id="ARBA00004196"/>
    </source>
</evidence>
<accession>A0ABP9X9Y5</accession>
<protein>
    <submittedName>
        <fullName evidence="7">L-cystine-binding protein FliY</fullName>
    </submittedName>
</protein>
<feature type="chain" id="PRO_5046773217" evidence="5">
    <location>
        <begin position="21"/>
        <end position="255"/>
    </location>
</feature>
<evidence type="ECO:0000256" key="5">
    <source>
        <dbReference type="SAM" id="SignalP"/>
    </source>
</evidence>
<comment type="subcellular location">
    <subcellularLocation>
        <location evidence="1">Cell envelope</location>
    </subcellularLocation>
</comment>
<proteinExistence type="inferred from homology"/>
<evidence type="ECO:0000313" key="7">
    <source>
        <dbReference type="EMBL" id="GAA5532202.1"/>
    </source>
</evidence>
<dbReference type="EMBL" id="BAABRV010000001">
    <property type="protein sequence ID" value="GAA5532202.1"/>
    <property type="molecule type" value="Genomic_DNA"/>
</dbReference>
<organism evidence="7 8">
    <name type="scientific">Deinococcus aluminii</name>
    <dbReference type="NCBI Taxonomy" id="1656885"/>
    <lineage>
        <taxon>Bacteria</taxon>
        <taxon>Thermotogati</taxon>
        <taxon>Deinococcota</taxon>
        <taxon>Deinococci</taxon>
        <taxon>Deinococcales</taxon>
        <taxon>Deinococcaceae</taxon>
        <taxon>Deinococcus</taxon>
    </lineage>
</organism>
<dbReference type="Pfam" id="PF00497">
    <property type="entry name" value="SBP_bac_3"/>
    <property type="match status" value="1"/>
</dbReference>
<dbReference type="RefSeq" id="WP_345451070.1">
    <property type="nucleotide sequence ID" value="NZ_BAABRV010000001.1"/>
</dbReference>
<keyword evidence="3 5" id="KW-0732">Signal</keyword>
<dbReference type="SUPFAM" id="SSF53850">
    <property type="entry name" value="Periplasmic binding protein-like II"/>
    <property type="match status" value="1"/>
</dbReference>
<evidence type="ECO:0000256" key="4">
    <source>
        <dbReference type="RuleBase" id="RU003744"/>
    </source>
</evidence>
<keyword evidence="8" id="KW-1185">Reference proteome</keyword>
<evidence type="ECO:0000259" key="6">
    <source>
        <dbReference type="SMART" id="SM00062"/>
    </source>
</evidence>
<dbReference type="Gene3D" id="3.40.190.10">
    <property type="entry name" value="Periplasmic binding protein-like II"/>
    <property type="match status" value="2"/>
</dbReference>
<dbReference type="PANTHER" id="PTHR35936">
    <property type="entry name" value="MEMBRANE-BOUND LYTIC MUREIN TRANSGLYCOSYLASE F"/>
    <property type="match status" value="1"/>
</dbReference>
<comment type="similarity">
    <text evidence="2 4">Belongs to the bacterial solute-binding protein 3 family.</text>
</comment>
<comment type="caution">
    <text evidence="7">The sequence shown here is derived from an EMBL/GenBank/DDBJ whole genome shotgun (WGS) entry which is preliminary data.</text>
</comment>
<dbReference type="CDD" id="cd13530">
    <property type="entry name" value="PBP2_peptides_like"/>
    <property type="match status" value="1"/>
</dbReference>
<dbReference type="SMART" id="SM00062">
    <property type="entry name" value="PBPb"/>
    <property type="match status" value="1"/>
</dbReference>
<dbReference type="Proteomes" id="UP001404956">
    <property type="component" value="Unassembled WGS sequence"/>
</dbReference>
<sequence length="255" mass="26916">MNRVAALLTAALALSVTASAAPRTLDQIRASGTLKLGTEGAFPPFNFYEGKNLVGFEVDLGNALAKAMGLKPQWVVQPFDSLLIALNQGRFDAVLASHAITPERQKAVTFLNPHYCSTVNIVAQKGGPLTRAALAGKTVGTQIGTAQIPILQAIPGIKDVRTFPNDQTILTALQAGRVDAWSSNGPVVAYMLKQTGQQGKIVIGEAISQEHNAGAVAKGNTALHDALNGALATLMKDGTYAKLSQKWFGQDIRCK</sequence>
<evidence type="ECO:0000256" key="2">
    <source>
        <dbReference type="ARBA" id="ARBA00010333"/>
    </source>
</evidence>
<dbReference type="PANTHER" id="PTHR35936:SF19">
    <property type="entry name" value="AMINO-ACID-BINDING PROTEIN YXEM-RELATED"/>
    <property type="match status" value="1"/>
</dbReference>
<dbReference type="InterPro" id="IPR018313">
    <property type="entry name" value="SBP_3_CS"/>
</dbReference>
<evidence type="ECO:0000313" key="8">
    <source>
        <dbReference type="Proteomes" id="UP001404956"/>
    </source>
</evidence>
<feature type="signal peptide" evidence="5">
    <location>
        <begin position="1"/>
        <end position="20"/>
    </location>
</feature>